<gene>
    <name evidence="2" type="ORF">BC952_0208</name>
</gene>
<dbReference type="AlphaFoldDB" id="A0A495S432"/>
<comment type="caution">
    <text evidence="2">The sequence shown here is derived from an EMBL/GenBank/DDBJ whole genome shotgun (WGS) entry which is preliminary data.</text>
</comment>
<protein>
    <submittedName>
        <fullName evidence="2">Carboxypeptidase-like protein</fullName>
    </submittedName>
</protein>
<evidence type="ECO:0000256" key="1">
    <source>
        <dbReference type="SAM" id="SignalP"/>
    </source>
</evidence>
<evidence type="ECO:0000313" key="3">
    <source>
        <dbReference type="Proteomes" id="UP000280091"/>
    </source>
</evidence>
<dbReference type="RefSeq" id="WP_121363870.1">
    <property type="nucleotide sequence ID" value="NZ_RBXA01000001.1"/>
</dbReference>
<keyword evidence="2" id="KW-0378">Hydrolase</keyword>
<keyword evidence="1" id="KW-0732">Signal</keyword>
<dbReference type="GO" id="GO:0004180">
    <property type="term" value="F:carboxypeptidase activity"/>
    <property type="evidence" value="ECO:0007669"/>
    <property type="project" value="UniProtKB-KW"/>
</dbReference>
<proteinExistence type="predicted"/>
<dbReference type="EMBL" id="RBXA01000001">
    <property type="protein sequence ID" value="RKS94593.1"/>
    <property type="molecule type" value="Genomic_DNA"/>
</dbReference>
<organism evidence="2 3">
    <name type="scientific">Flavobacterium limicola</name>
    <dbReference type="NCBI Taxonomy" id="180441"/>
    <lineage>
        <taxon>Bacteria</taxon>
        <taxon>Pseudomonadati</taxon>
        <taxon>Bacteroidota</taxon>
        <taxon>Flavobacteriia</taxon>
        <taxon>Flavobacteriales</taxon>
        <taxon>Flavobacteriaceae</taxon>
        <taxon>Flavobacterium</taxon>
    </lineage>
</organism>
<dbReference type="SUPFAM" id="SSF56935">
    <property type="entry name" value="Porins"/>
    <property type="match status" value="1"/>
</dbReference>
<dbReference type="InterPro" id="IPR008969">
    <property type="entry name" value="CarboxyPept-like_regulatory"/>
</dbReference>
<keyword evidence="3" id="KW-1185">Reference proteome</keyword>
<dbReference type="Proteomes" id="UP000280091">
    <property type="component" value="Unassembled WGS sequence"/>
</dbReference>
<keyword evidence="2" id="KW-0645">Protease</keyword>
<keyword evidence="2" id="KW-0121">Carboxypeptidase</keyword>
<reference evidence="2 3" key="1">
    <citation type="submission" date="2018-10" db="EMBL/GenBank/DDBJ databases">
        <title>Genomic Encyclopedia of Archaeal and Bacterial Type Strains, Phase II (KMG-II): from individual species to whole genera.</title>
        <authorList>
            <person name="Goeker M."/>
        </authorList>
    </citation>
    <scope>NUCLEOTIDE SEQUENCE [LARGE SCALE GENOMIC DNA]</scope>
    <source>
        <strain evidence="2 3">DSM 15094</strain>
    </source>
</reference>
<feature type="signal peptide" evidence="1">
    <location>
        <begin position="1"/>
        <end position="16"/>
    </location>
</feature>
<evidence type="ECO:0000313" key="2">
    <source>
        <dbReference type="EMBL" id="RKS94593.1"/>
    </source>
</evidence>
<name>A0A495S432_9FLAO</name>
<sequence>MNKFLFLFLVSFSIQAQSTLTGHIHDITKNPIPLVNVYIKPTGSNAIDAYTTSDKDGNYSLTTKKTGTFELSFSAMSYKTATFSVEIEPNKASVQNAVLSNEQLVLKEVIVQSERPVTIKKDTITINVKTFLKGNETVVEDLLRNLPGVNVSEDGTIKIGSKEIEKVMVEGDDFFERGYKLLTKNLNANTIDKVEIYQKYSNNRLLKGIENSDKVAINLKLKKDLKLQWFGNMSLGYGVVSENRYELRTNLMSFGKKAKYYLIGNLNNTGIDATGDIDQLIRPFRMDDIGTLGDDEQSNSLLSLNSASPSLKKEITNFNNAEMTSLNTIFTLSPKVKMKTLGFFNWDENDFFRNGFQSYKINNTSFTNTEDYALEKKKVIGFGKIDLIYDVSKTKMLEFTSKYNNGRHESQSSLVFNNDPTIEKLKEDNQLIDQKLVFTNKISDKKVFIISGRYINEKSPQQYNINSFLFPDLFPSQSNTEALSQMSENKMQFGAIDGHLLDRKKNDNLLEIQAGFKFRQDILNTSLLFETNNTSTVASQDYQNQVQYNSSDFYFKSKYLYKKGKYGLVAQIDAHQLINHFTFFDEEQKQQPFFVNPKIGMNWEINTNNKVVTSYSYNTTNAKILDIYSDYVLTSYRNFDKGVTSLNQLNACTFFFNYGIGNWGNKFFSNFSAVYNKDHDFYSTNTTLAPNYSQTEKIIIKNRDMFSLSTNADYFIKYISSNLKLTSSYSKSNYKNIVNSTDFREVTSKNYNYSFELRSGFKGIFNYHIGSKWTTSEVETSIVNTNTNNMSFLDLNFNFSNKFNVDLQSERYFFGNLNKNNNRYYFLDLESKYTVKDNKLSFVISGKNLFNTKKFTEYYVSDISVSSTEYRLLSRYVLLKIDYRF</sequence>
<accession>A0A495S432</accession>
<dbReference type="OrthoDB" id="603275at2"/>
<dbReference type="SUPFAM" id="SSF49464">
    <property type="entry name" value="Carboxypeptidase regulatory domain-like"/>
    <property type="match status" value="1"/>
</dbReference>
<feature type="chain" id="PRO_5019806045" evidence="1">
    <location>
        <begin position="17"/>
        <end position="885"/>
    </location>
</feature>
<dbReference type="Pfam" id="PF13715">
    <property type="entry name" value="CarbopepD_reg_2"/>
    <property type="match status" value="1"/>
</dbReference>
<dbReference type="Gene3D" id="2.60.40.1120">
    <property type="entry name" value="Carboxypeptidase-like, regulatory domain"/>
    <property type="match status" value="1"/>
</dbReference>